<keyword evidence="7" id="KW-1185">Reference proteome</keyword>
<keyword evidence="5" id="KW-0732">Signal</keyword>
<gene>
    <name evidence="6" type="ORF">TWF694_001710</name>
</gene>
<evidence type="ECO:0000313" key="7">
    <source>
        <dbReference type="Proteomes" id="UP001365542"/>
    </source>
</evidence>
<comment type="caution">
    <text evidence="6">The sequence shown here is derived from an EMBL/GenBank/DDBJ whole genome shotgun (WGS) entry which is preliminary data.</text>
</comment>
<organism evidence="6 7">
    <name type="scientific">Orbilia ellipsospora</name>
    <dbReference type="NCBI Taxonomy" id="2528407"/>
    <lineage>
        <taxon>Eukaryota</taxon>
        <taxon>Fungi</taxon>
        <taxon>Dikarya</taxon>
        <taxon>Ascomycota</taxon>
        <taxon>Pezizomycotina</taxon>
        <taxon>Orbiliomycetes</taxon>
        <taxon>Orbiliales</taxon>
        <taxon>Orbiliaceae</taxon>
        <taxon>Orbilia</taxon>
    </lineage>
</organism>
<evidence type="ECO:0000256" key="5">
    <source>
        <dbReference type="SAM" id="SignalP"/>
    </source>
</evidence>
<keyword evidence="2" id="KW-0812">Transmembrane</keyword>
<evidence type="ECO:0000256" key="2">
    <source>
        <dbReference type="ARBA" id="ARBA00022692"/>
    </source>
</evidence>
<dbReference type="InterPro" id="IPR023352">
    <property type="entry name" value="MAPEG-like_dom_sf"/>
</dbReference>
<name>A0AAV9X4U0_9PEZI</name>
<dbReference type="Pfam" id="PF01124">
    <property type="entry name" value="MAPEG"/>
    <property type="match status" value="1"/>
</dbReference>
<evidence type="ECO:0000256" key="3">
    <source>
        <dbReference type="ARBA" id="ARBA00022989"/>
    </source>
</evidence>
<feature type="signal peptide" evidence="5">
    <location>
        <begin position="1"/>
        <end position="23"/>
    </location>
</feature>
<protein>
    <recommendedName>
        <fullName evidence="8">MAPEG family protein</fullName>
    </recommendedName>
</protein>
<dbReference type="GO" id="GO:0016020">
    <property type="term" value="C:membrane"/>
    <property type="evidence" value="ECO:0007669"/>
    <property type="project" value="UniProtKB-SubCell"/>
</dbReference>
<dbReference type="AlphaFoldDB" id="A0AAV9X4U0"/>
<proteinExistence type="predicted"/>
<dbReference type="SUPFAM" id="SSF161084">
    <property type="entry name" value="MAPEG domain-like"/>
    <property type="match status" value="1"/>
</dbReference>
<dbReference type="Gene3D" id="1.20.120.550">
    <property type="entry name" value="Membrane associated eicosanoid/glutathione metabolism-like domain"/>
    <property type="match status" value="1"/>
</dbReference>
<dbReference type="EMBL" id="JAVHJO010000010">
    <property type="protein sequence ID" value="KAK6535243.1"/>
    <property type="molecule type" value="Genomic_DNA"/>
</dbReference>
<evidence type="ECO:0000256" key="4">
    <source>
        <dbReference type="ARBA" id="ARBA00023136"/>
    </source>
</evidence>
<dbReference type="Proteomes" id="UP001365542">
    <property type="component" value="Unassembled WGS sequence"/>
</dbReference>
<comment type="subcellular location">
    <subcellularLocation>
        <location evidence="1">Membrane</location>
    </subcellularLocation>
</comment>
<sequence>MPTSAQILGPVVGLNLWTLFVEGWMYSNRIPAVNDKSKFKMELTPDMTLEKFNSALPPKVRWKGDNFNNLLQQPLQFYAIMLVLAQLGTGTQTDVNLAWGYVGIRVVHSLWQCLSNRLMARFGLFVSSSAVLAVITVRTAARVFV</sequence>
<evidence type="ECO:0000256" key="1">
    <source>
        <dbReference type="ARBA" id="ARBA00004370"/>
    </source>
</evidence>
<keyword evidence="3" id="KW-1133">Transmembrane helix</keyword>
<evidence type="ECO:0000313" key="6">
    <source>
        <dbReference type="EMBL" id="KAK6535243.1"/>
    </source>
</evidence>
<keyword evidence="4" id="KW-0472">Membrane</keyword>
<accession>A0AAV9X4U0</accession>
<feature type="chain" id="PRO_5043485796" description="MAPEG family protein" evidence="5">
    <location>
        <begin position="24"/>
        <end position="145"/>
    </location>
</feature>
<dbReference type="InterPro" id="IPR001129">
    <property type="entry name" value="Membr-assoc_MAPEG"/>
</dbReference>
<reference evidence="6 7" key="1">
    <citation type="submission" date="2019-10" db="EMBL/GenBank/DDBJ databases">
        <authorList>
            <person name="Palmer J.M."/>
        </authorList>
    </citation>
    <scope>NUCLEOTIDE SEQUENCE [LARGE SCALE GENOMIC DNA]</scope>
    <source>
        <strain evidence="6 7">TWF694</strain>
    </source>
</reference>
<evidence type="ECO:0008006" key="8">
    <source>
        <dbReference type="Google" id="ProtNLM"/>
    </source>
</evidence>